<organism evidence="2 3">
    <name type="scientific">Aureobasidium pullulans EXF-150</name>
    <dbReference type="NCBI Taxonomy" id="1043002"/>
    <lineage>
        <taxon>Eukaryota</taxon>
        <taxon>Fungi</taxon>
        <taxon>Dikarya</taxon>
        <taxon>Ascomycota</taxon>
        <taxon>Pezizomycotina</taxon>
        <taxon>Dothideomycetes</taxon>
        <taxon>Dothideomycetidae</taxon>
        <taxon>Dothideales</taxon>
        <taxon>Saccotheciaceae</taxon>
        <taxon>Aureobasidium</taxon>
    </lineage>
</organism>
<feature type="compositionally biased region" description="Basic and acidic residues" evidence="1">
    <location>
        <begin position="40"/>
        <end position="49"/>
    </location>
</feature>
<accession>A0A074XFQ8</accession>
<feature type="compositionally biased region" description="Polar residues" evidence="1">
    <location>
        <begin position="261"/>
        <end position="282"/>
    </location>
</feature>
<dbReference type="Gene3D" id="3.30.70.330">
    <property type="match status" value="1"/>
</dbReference>
<feature type="region of interest" description="Disordered" evidence="1">
    <location>
        <begin position="261"/>
        <end position="308"/>
    </location>
</feature>
<dbReference type="Proteomes" id="UP000030706">
    <property type="component" value="Unassembled WGS sequence"/>
</dbReference>
<dbReference type="InterPro" id="IPR012677">
    <property type="entry name" value="Nucleotide-bd_a/b_plait_sf"/>
</dbReference>
<dbReference type="AlphaFoldDB" id="A0A074XFQ8"/>
<name>A0A074XFQ8_AURPU</name>
<dbReference type="STRING" id="1043002.A0A074XFQ8"/>
<feature type="compositionally biased region" description="Low complexity" evidence="1">
    <location>
        <begin position="283"/>
        <end position="298"/>
    </location>
</feature>
<evidence type="ECO:0000313" key="2">
    <source>
        <dbReference type="EMBL" id="KEQ84228.1"/>
    </source>
</evidence>
<keyword evidence="3" id="KW-1185">Reference proteome</keyword>
<gene>
    <name evidence="2" type="ORF">M438DRAFT_365162</name>
</gene>
<feature type="region of interest" description="Disordered" evidence="1">
    <location>
        <begin position="40"/>
        <end position="74"/>
    </location>
</feature>
<dbReference type="OrthoDB" id="8033832at2759"/>
<sequence>MNSIRGGMQVHAVPESERALDASGRRLPWGYEFADAEIGRRREPEEKGPFGRSVRRRGFSRSKTATPARKEDVVRQENMQTEDFIFAKYKDELKAKDPVQPTQKPTEAATTQAAIDAASAKEATEVILYGFGPDSQWAAIEYYERISGGIVYEDYDRHPPHQRYDHSLTYSRAKLAQRSLSQAALRKRNAYRGGDHWIKVTFDSPEAADLACHCSPHPVHGFLVYAEPFRGTGPPNDAPIPYSNAGAQIDGPALPSTFSTRDTLTPTDSTGTMSSATITAQPTSNQTLATTSSNTTALEPTAPIQNRPMRIPGATRAVLKPADLAFAEPSKSVSSSLASWPLINLFVGTKGDVIGSAVPRTDDGNFDWKNATMCKRTLFKYDKGCGHQFSLLSYTCREAMAGEECFEVETVETVEGDCRACREKHELDSKDDMEESTKKNEETVGAERKEKGGKK</sequence>
<proteinExistence type="predicted"/>
<dbReference type="GeneID" id="40750078"/>
<reference evidence="2 3" key="1">
    <citation type="journal article" date="2014" name="BMC Genomics">
        <title>Genome sequencing of four Aureobasidium pullulans varieties: biotechnological potential, stress tolerance, and description of new species.</title>
        <authorList>
            <person name="Gostin Ar C."/>
            <person name="Ohm R.A."/>
            <person name="Kogej T."/>
            <person name="Sonjak S."/>
            <person name="Turk M."/>
            <person name="Zajc J."/>
            <person name="Zalar P."/>
            <person name="Grube M."/>
            <person name="Sun H."/>
            <person name="Han J."/>
            <person name="Sharma A."/>
            <person name="Chiniquy J."/>
            <person name="Ngan C.Y."/>
            <person name="Lipzen A."/>
            <person name="Barry K."/>
            <person name="Grigoriev I.V."/>
            <person name="Gunde-Cimerman N."/>
        </authorList>
    </citation>
    <scope>NUCLEOTIDE SEQUENCE [LARGE SCALE GENOMIC DNA]</scope>
    <source>
        <strain evidence="2 3">EXF-150</strain>
    </source>
</reference>
<protein>
    <submittedName>
        <fullName evidence="2">Uncharacterized protein</fullName>
    </submittedName>
</protein>
<dbReference type="RefSeq" id="XP_029760415.1">
    <property type="nucleotide sequence ID" value="XM_029907772.1"/>
</dbReference>
<evidence type="ECO:0000256" key="1">
    <source>
        <dbReference type="SAM" id="MobiDB-lite"/>
    </source>
</evidence>
<evidence type="ECO:0000313" key="3">
    <source>
        <dbReference type="Proteomes" id="UP000030706"/>
    </source>
</evidence>
<dbReference type="HOGENOM" id="CLU_014181_0_0_1"/>
<feature type="region of interest" description="Disordered" evidence="1">
    <location>
        <begin position="1"/>
        <end position="21"/>
    </location>
</feature>
<dbReference type="EMBL" id="KL584982">
    <property type="protein sequence ID" value="KEQ84228.1"/>
    <property type="molecule type" value="Genomic_DNA"/>
</dbReference>
<feature type="region of interest" description="Disordered" evidence="1">
    <location>
        <begin position="427"/>
        <end position="455"/>
    </location>
</feature>